<keyword evidence="4" id="KW-0804">Transcription</keyword>
<dbReference type="Gene3D" id="1.10.10.10">
    <property type="entry name" value="Winged helix-like DNA-binding domain superfamily/Winged helix DNA-binding domain"/>
    <property type="match status" value="1"/>
</dbReference>
<dbReference type="Proteomes" id="UP001610818">
    <property type="component" value="Unassembled WGS sequence"/>
</dbReference>
<evidence type="ECO:0000256" key="2">
    <source>
        <dbReference type="ARBA" id="ARBA00023015"/>
    </source>
</evidence>
<evidence type="ECO:0000256" key="5">
    <source>
        <dbReference type="SAM" id="MobiDB-lite"/>
    </source>
</evidence>
<evidence type="ECO:0000313" key="8">
    <source>
        <dbReference type="Proteomes" id="UP001610818"/>
    </source>
</evidence>
<keyword evidence="3" id="KW-0731">Sigma factor</keyword>
<keyword evidence="2" id="KW-0805">Transcription regulation</keyword>
<name>A0ABW7R7N0_9ACTN</name>
<feature type="domain" description="RNA polymerase sigma factor 70 region 4 type 2" evidence="6">
    <location>
        <begin position="134"/>
        <end position="181"/>
    </location>
</feature>
<dbReference type="InterPro" id="IPR039425">
    <property type="entry name" value="RNA_pol_sigma-70-like"/>
</dbReference>
<evidence type="ECO:0000256" key="1">
    <source>
        <dbReference type="ARBA" id="ARBA00010641"/>
    </source>
</evidence>
<dbReference type="Pfam" id="PF08281">
    <property type="entry name" value="Sigma70_r4_2"/>
    <property type="match status" value="1"/>
</dbReference>
<sequence>MSTQDPAEEAGQRSEPARDLAASGEQRAAYSAGVVRAYSDFYRGTVKQLVAYLIVSGAPAPIAADIAQDCMIELLKRWETIDHPRAYAYRTAGRMWGRRMATVQTEAPIEELPEPTSLVPRPDALADFETKHDMLQLLKALPLRQRQVLLLTFESFTPKEIADLLGLEPGTVRPHLMRARRTAASLIRDWEVEQ</sequence>
<dbReference type="CDD" id="cd06171">
    <property type="entry name" value="Sigma70_r4"/>
    <property type="match status" value="1"/>
</dbReference>
<dbReference type="InterPro" id="IPR013325">
    <property type="entry name" value="RNA_pol_sigma_r2"/>
</dbReference>
<evidence type="ECO:0000313" key="7">
    <source>
        <dbReference type="EMBL" id="MFH8551566.1"/>
    </source>
</evidence>
<dbReference type="SUPFAM" id="SSF88659">
    <property type="entry name" value="Sigma3 and sigma4 domains of RNA polymerase sigma factors"/>
    <property type="match status" value="1"/>
</dbReference>
<dbReference type="InterPro" id="IPR013324">
    <property type="entry name" value="RNA_pol_sigma_r3/r4-like"/>
</dbReference>
<dbReference type="PANTHER" id="PTHR43133">
    <property type="entry name" value="RNA POLYMERASE ECF-TYPE SIGMA FACTO"/>
    <property type="match status" value="1"/>
</dbReference>
<evidence type="ECO:0000256" key="4">
    <source>
        <dbReference type="ARBA" id="ARBA00023163"/>
    </source>
</evidence>
<comment type="caution">
    <text evidence="7">The sequence shown here is derived from an EMBL/GenBank/DDBJ whole genome shotgun (WGS) entry which is preliminary data.</text>
</comment>
<organism evidence="7 8">
    <name type="scientific">Streptomyces longisporoflavus</name>
    <dbReference type="NCBI Taxonomy" id="28044"/>
    <lineage>
        <taxon>Bacteria</taxon>
        <taxon>Bacillati</taxon>
        <taxon>Actinomycetota</taxon>
        <taxon>Actinomycetes</taxon>
        <taxon>Kitasatosporales</taxon>
        <taxon>Streptomycetaceae</taxon>
        <taxon>Streptomyces</taxon>
    </lineage>
</organism>
<protein>
    <submittedName>
        <fullName evidence="7">RNA polymerase sigma factor</fullName>
    </submittedName>
</protein>
<proteinExistence type="inferred from homology"/>
<dbReference type="NCBIfam" id="TIGR02937">
    <property type="entry name" value="sigma70-ECF"/>
    <property type="match status" value="1"/>
</dbReference>
<accession>A0ABW7R7N0</accession>
<dbReference type="RefSeq" id="WP_397718559.1">
    <property type="nucleotide sequence ID" value="NZ_JBIRGN010000013.1"/>
</dbReference>
<dbReference type="InterPro" id="IPR014284">
    <property type="entry name" value="RNA_pol_sigma-70_dom"/>
</dbReference>
<dbReference type="InterPro" id="IPR036388">
    <property type="entry name" value="WH-like_DNA-bd_sf"/>
</dbReference>
<keyword evidence="8" id="KW-1185">Reference proteome</keyword>
<dbReference type="EMBL" id="JBIRGQ010000013">
    <property type="protein sequence ID" value="MFH8551566.1"/>
    <property type="molecule type" value="Genomic_DNA"/>
</dbReference>
<evidence type="ECO:0000256" key="3">
    <source>
        <dbReference type="ARBA" id="ARBA00023082"/>
    </source>
</evidence>
<gene>
    <name evidence="7" type="ORF">ACH4F9_41970</name>
</gene>
<evidence type="ECO:0000259" key="6">
    <source>
        <dbReference type="Pfam" id="PF08281"/>
    </source>
</evidence>
<dbReference type="SUPFAM" id="SSF88946">
    <property type="entry name" value="Sigma2 domain of RNA polymerase sigma factors"/>
    <property type="match status" value="1"/>
</dbReference>
<feature type="region of interest" description="Disordered" evidence="5">
    <location>
        <begin position="1"/>
        <end position="22"/>
    </location>
</feature>
<reference evidence="7 8" key="1">
    <citation type="submission" date="2024-10" db="EMBL/GenBank/DDBJ databases">
        <title>The Natural Products Discovery Center: Release of the First 8490 Sequenced Strains for Exploring Actinobacteria Biosynthetic Diversity.</title>
        <authorList>
            <person name="Kalkreuter E."/>
            <person name="Kautsar S.A."/>
            <person name="Yang D."/>
            <person name="Bader C.D."/>
            <person name="Teijaro C.N."/>
            <person name="Fluegel L."/>
            <person name="Davis C.M."/>
            <person name="Simpson J.R."/>
            <person name="Lauterbach L."/>
            <person name="Steele A.D."/>
            <person name="Gui C."/>
            <person name="Meng S."/>
            <person name="Li G."/>
            <person name="Viehrig K."/>
            <person name="Ye F."/>
            <person name="Su P."/>
            <person name="Kiefer A.F."/>
            <person name="Nichols A."/>
            <person name="Cepeda A.J."/>
            <person name="Yan W."/>
            <person name="Fan B."/>
            <person name="Jiang Y."/>
            <person name="Adhikari A."/>
            <person name="Zheng C.-J."/>
            <person name="Schuster L."/>
            <person name="Cowan T.M."/>
            <person name="Smanski M.J."/>
            <person name="Chevrette M.G."/>
            <person name="De Carvalho L.P.S."/>
            <person name="Shen B."/>
        </authorList>
    </citation>
    <scope>NUCLEOTIDE SEQUENCE [LARGE SCALE GENOMIC DNA]</scope>
    <source>
        <strain evidence="7 8">NPDC017990</strain>
    </source>
</reference>
<comment type="similarity">
    <text evidence="1">Belongs to the sigma-70 factor family. ECF subfamily.</text>
</comment>
<dbReference type="InterPro" id="IPR013249">
    <property type="entry name" value="RNA_pol_sigma70_r4_t2"/>
</dbReference>
<dbReference type="PANTHER" id="PTHR43133:SF46">
    <property type="entry name" value="RNA POLYMERASE SIGMA-70 FACTOR ECF SUBFAMILY"/>
    <property type="match status" value="1"/>
</dbReference>